<evidence type="ECO:0000256" key="7">
    <source>
        <dbReference type="SAM" id="Phobius"/>
    </source>
</evidence>
<comment type="similarity">
    <text evidence="2">Belongs to the UPF0718 family.</text>
</comment>
<dbReference type="Pfam" id="PF03773">
    <property type="entry name" value="ArsP_1"/>
    <property type="match status" value="1"/>
</dbReference>
<evidence type="ECO:0000256" key="1">
    <source>
        <dbReference type="ARBA" id="ARBA00004651"/>
    </source>
</evidence>
<evidence type="ECO:0000313" key="9">
    <source>
        <dbReference type="Proteomes" id="UP000010482"/>
    </source>
</evidence>
<dbReference type="GO" id="GO:0005886">
    <property type="term" value="C:plasma membrane"/>
    <property type="evidence" value="ECO:0007669"/>
    <property type="project" value="UniProtKB-SubCell"/>
</dbReference>
<feature type="transmembrane region" description="Helical" evidence="7">
    <location>
        <begin position="274"/>
        <end position="294"/>
    </location>
</feature>
<feature type="transmembrane region" description="Helical" evidence="7">
    <location>
        <begin position="86"/>
        <end position="109"/>
    </location>
</feature>
<keyword evidence="9" id="KW-1185">Reference proteome</keyword>
<evidence type="ECO:0000256" key="5">
    <source>
        <dbReference type="ARBA" id="ARBA00022989"/>
    </source>
</evidence>
<feature type="transmembrane region" description="Helical" evidence="7">
    <location>
        <begin position="115"/>
        <end position="136"/>
    </location>
</feature>
<dbReference type="STRING" id="13035.Dacsa_1142"/>
<dbReference type="KEGG" id="dsl:Dacsa_1142"/>
<evidence type="ECO:0000256" key="2">
    <source>
        <dbReference type="ARBA" id="ARBA00006386"/>
    </source>
</evidence>
<feature type="transmembrane region" description="Helical" evidence="7">
    <location>
        <begin position="12"/>
        <end position="36"/>
    </location>
</feature>
<feature type="transmembrane region" description="Helical" evidence="7">
    <location>
        <begin position="221"/>
        <end position="238"/>
    </location>
</feature>
<gene>
    <name evidence="8" type="ORF">Dacsa_1142</name>
</gene>
<keyword evidence="5 7" id="KW-1133">Transmembrane helix</keyword>
<name>K9YSI5_DACS8</name>
<dbReference type="RefSeq" id="WP_015228853.1">
    <property type="nucleotide sequence ID" value="NC_019780.1"/>
</dbReference>
<evidence type="ECO:0000256" key="4">
    <source>
        <dbReference type="ARBA" id="ARBA00022692"/>
    </source>
</evidence>
<keyword evidence="3" id="KW-1003">Cell membrane</keyword>
<dbReference type="PANTHER" id="PTHR34184:SF4">
    <property type="entry name" value="UPF0718 PROTEIN YCGR"/>
    <property type="match status" value="1"/>
</dbReference>
<protein>
    <submittedName>
        <fullName evidence="8">Permease</fullName>
    </submittedName>
</protein>
<accession>K9YSI5</accession>
<dbReference type="InterPro" id="IPR005524">
    <property type="entry name" value="DUF318"/>
</dbReference>
<dbReference type="InterPro" id="IPR052923">
    <property type="entry name" value="UPF0718"/>
</dbReference>
<dbReference type="eggNOG" id="COG0701">
    <property type="taxonomic scope" value="Bacteria"/>
</dbReference>
<feature type="transmembrane region" description="Helical" evidence="7">
    <location>
        <begin position="244"/>
        <end position="267"/>
    </location>
</feature>
<keyword evidence="4 7" id="KW-0812">Transmembrane</keyword>
<dbReference type="PANTHER" id="PTHR34184">
    <property type="entry name" value="UPF0718 PROTEIN YCGR"/>
    <property type="match status" value="1"/>
</dbReference>
<dbReference type="Proteomes" id="UP000010482">
    <property type="component" value="Chromosome"/>
</dbReference>
<dbReference type="PATRIC" id="fig|13035.3.peg.1284"/>
<keyword evidence="6 7" id="KW-0472">Membrane</keyword>
<evidence type="ECO:0000256" key="6">
    <source>
        <dbReference type="ARBA" id="ARBA00023136"/>
    </source>
</evidence>
<proteinExistence type="inferred from homology"/>
<evidence type="ECO:0000256" key="3">
    <source>
        <dbReference type="ARBA" id="ARBA00022475"/>
    </source>
</evidence>
<dbReference type="EMBL" id="CP003944">
    <property type="protein sequence ID" value="AFZ49844.1"/>
    <property type="molecule type" value="Genomic_DNA"/>
</dbReference>
<feature type="transmembrane region" description="Helical" evidence="7">
    <location>
        <begin position="48"/>
        <end position="66"/>
    </location>
</feature>
<organism evidence="8 9">
    <name type="scientific">Dactylococcopsis salina (strain PCC 8305)</name>
    <name type="common">Myxobactron salinum</name>
    <dbReference type="NCBI Taxonomy" id="13035"/>
    <lineage>
        <taxon>Bacteria</taxon>
        <taxon>Bacillati</taxon>
        <taxon>Cyanobacteriota</taxon>
        <taxon>Cyanophyceae</taxon>
        <taxon>Nodosilineales</taxon>
        <taxon>Cymatolegaceae</taxon>
        <taxon>Dactylococcopsis</taxon>
    </lineage>
</organism>
<comment type="subcellular location">
    <subcellularLocation>
        <location evidence="1">Cell membrane</location>
        <topology evidence="1">Multi-pass membrane protein</topology>
    </subcellularLocation>
</comment>
<reference evidence="8" key="1">
    <citation type="submission" date="2012-04" db="EMBL/GenBank/DDBJ databases">
        <title>Finished genome of Dactylococcopsis salina PCC 8305.</title>
        <authorList>
            <consortium name="US DOE Joint Genome Institute"/>
            <person name="Gugger M."/>
            <person name="Coursin T."/>
            <person name="Rippka R."/>
            <person name="Tandeau De Marsac N."/>
            <person name="Huntemann M."/>
            <person name="Wei C.-L."/>
            <person name="Han J."/>
            <person name="Detter J.C."/>
            <person name="Han C."/>
            <person name="Tapia R."/>
            <person name="Daligault H."/>
            <person name="Chen A."/>
            <person name="Krypides N."/>
            <person name="Mavromatis K."/>
            <person name="Markowitz V."/>
            <person name="Szeto E."/>
            <person name="Ivanova N."/>
            <person name="Ovchinnikova G."/>
            <person name="Pagani I."/>
            <person name="Pati A."/>
            <person name="Goodwin L."/>
            <person name="Peters L."/>
            <person name="Pitluck S."/>
            <person name="Woyke T."/>
            <person name="Kerfeld C."/>
        </authorList>
    </citation>
    <scope>NUCLEOTIDE SEQUENCE [LARGE SCALE GENOMIC DNA]</scope>
    <source>
        <strain evidence="8">PCC 8305</strain>
    </source>
</reference>
<dbReference type="HOGENOM" id="CLU_039914_2_0_3"/>
<feature type="transmembrane region" description="Helical" evidence="7">
    <location>
        <begin position="314"/>
        <end position="336"/>
    </location>
</feature>
<evidence type="ECO:0000313" key="8">
    <source>
        <dbReference type="EMBL" id="AFZ49844.1"/>
    </source>
</evidence>
<sequence>MSQLSSTFTLFLSLIVEAFPFLLMGVILSSFLILFIDEGQLIQSLPKNPILGALMGSLVGFVFPVCECGNVPVARRLLLQRVPISVAIGFLLAAPTINPIVIWSTWIAFRGQPEIVGLRVLFSLLIAIIISCIFNVQKDVKELLQPTLARQLKYYYKDVKTNSKPQPQQSQLLQSGTFILNSTGQPVPLQTIERVRSRPNFFSKANGVTFINNLTQELRELGGILILGSAFAATVQVFTPRDLILGLGQSPVSSILVMMLLGGLISICSTVDAFFALSFSATFTTSSLLAFLVFGPMIDLKSVGLLLSVFPPRIIFYLFAIVAQLVFIFTLTYSYLSG</sequence>
<dbReference type="OrthoDB" id="9810876at2"/>
<dbReference type="AlphaFoldDB" id="K9YSI5"/>